<dbReference type="GO" id="GO:0004803">
    <property type="term" value="F:transposase activity"/>
    <property type="evidence" value="ECO:0007669"/>
    <property type="project" value="InterPro"/>
</dbReference>
<evidence type="ECO:0008006" key="3">
    <source>
        <dbReference type="Google" id="ProtNLM"/>
    </source>
</evidence>
<evidence type="ECO:0000313" key="2">
    <source>
        <dbReference type="Proteomes" id="UP000231648"/>
    </source>
</evidence>
<evidence type="ECO:0000313" key="1">
    <source>
        <dbReference type="EMBL" id="PJE57512.1"/>
    </source>
</evidence>
<feature type="non-terminal residue" evidence="1">
    <location>
        <position position="1"/>
    </location>
</feature>
<dbReference type="GO" id="GO:0003677">
    <property type="term" value="F:DNA binding"/>
    <property type="evidence" value="ECO:0007669"/>
    <property type="project" value="InterPro"/>
</dbReference>
<accession>A0A2M8KC58</accession>
<name>A0A2M8KC58_9BACT</name>
<dbReference type="InterPro" id="IPR036515">
    <property type="entry name" value="Transposase_17_sf"/>
</dbReference>
<comment type="caution">
    <text evidence="1">The sequence shown here is derived from an EMBL/GenBank/DDBJ whole genome shotgun (WGS) entry which is preliminary data.</text>
</comment>
<dbReference type="GO" id="GO:0006313">
    <property type="term" value="P:DNA transposition"/>
    <property type="evidence" value="ECO:0007669"/>
    <property type="project" value="InterPro"/>
</dbReference>
<organism evidence="1 2">
    <name type="scientific">Candidatus Portnoybacteria bacterium CG10_big_fil_rev_8_21_14_0_10_38_18</name>
    <dbReference type="NCBI Taxonomy" id="1974813"/>
    <lineage>
        <taxon>Bacteria</taxon>
        <taxon>Candidatus Portnoyibacteriota</taxon>
    </lineage>
</organism>
<dbReference type="Gene3D" id="3.30.70.1290">
    <property type="entry name" value="Transposase IS200-like"/>
    <property type="match status" value="1"/>
</dbReference>
<dbReference type="EMBL" id="PFDX01000015">
    <property type="protein sequence ID" value="PJE57512.1"/>
    <property type="molecule type" value="Genomic_DNA"/>
</dbReference>
<sequence length="130" mass="15485">LGYTNAFNSKYKRSGHLFQGTFKDVHLKNDRQFAHLICYTHANPLDLWKKNWKEKQLTKLEINEALKFLEKYRWSSHLDYLGIKNFPSLITKKFLLEFFNGTEGYKKFFIDWLQQYGKNIDSIQDLVIGG</sequence>
<gene>
    <name evidence="1" type="ORF">COU82_01465</name>
</gene>
<protein>
    <recommendedName>
        <fullName evidence="3">Transposase</fullName>
    </recommendedName>
</protein>
<proteinExistence type="predicted"/>
<reference evidence="2" key="1">
    <citation type="submission" date="2017-09" db="EMBL/GenBank/DDBJ databases">
        <title>Depth-based differentiation of microbial function through sediment-hosted aquifers and enrichment of novel symbionts in the deep terrestrial subsurface.</title>
        <authorList>
            <person name="Probst A.J."/>
            <person name="Ladd B."/>
            <person name="Jarett J.K."/>
            <person name="Geller-Mcgrath D.E."/>
            <person name="Sieber C.M.K."/>
            <person name="Emerson J.B."/>
            <person name="Anantharaman K."/>
            <person name="Thomas B.C."/>
            <person name="Malmstrom R."/>
            <person name="Stieglmeier M."/>
            <person name="Klingl A."/>
            <person name="Woyke T."/>
            <person name="Ryan C.M."/>
            <person name="Banfield J.F."/>
        </authorList>
    </citation>
    <scope>NUCLEOTIDE SEQUENCE [LARGE SCALE GENOMIC DNA]</scope>
</reference>
<dbReference type="AlphaFoldDB" id="A0A2M8KC58"/>
<dbReference type="Proteomes" id="UP000231648">
    <property type="component" value="Unassembled WGS sequence"/>
</dbReference>